<comment type="caution">
    <text evidence="2">The sequence shown here is derived from an EMBL/GenBank/DDBJ whole genome shotgun (WGS) entry which is preliminary data.</text>
</comment>
<protein>
    <recommendedName>
        <fullName evidence="1">DUF6950 domain-containing protein</fullName>
    </recommendedName>
</protein>
<dbReference type="Pfam" id="PF22262">
    <property type="entry name" value="DUF6950"/>
    <property type="match status" value="1"/>
</dbReference>
<name>A0A1J6HHQ4_9HYPH</name>
<proteinExistence type="predicted"/>
<dbReference type="EMBL" id="MOEC01000021">
    <property type="protein sequence ID" value="OIS91923.1"/>
    <property type="molecule type" value="Genomic_DNA"/>
</dbReference>
<reference evidence="2 3" key="1">
    <citation type="submission" date="2016-10" db="EMBL/GenBank/DDBJ databases">
        <title>The Draft Genome Sequence of the Potato Rhizosphere Bacteria Ochrobactrum sp. IPA7.2.</title>
        <authorList>
            <person name="Gogoleva N.E."/>
            <person name="Khlopko Y.A."/>
            <person name="Burygin G.L."/>
            <person name="Plotnikov A.O."/>
        </authorList>
    </citation>
    <scope>NUCLEOTIDE SEQUENCE [LARGE SCALE GENOMIC DNA]</scope>
    <source>
        <strain evidence="2 3">IPA7.2</strain>
    </source>
</reference>
<dbReference type="OrthoDB" id="6586924at2"/>
<keyword evidence="3" id="KW-1185">Reference proteome</keyword>
<sequence>MNSSKSNSARVPGWDRALEDLATTHVSIFPEWGNSDCLMTAADAIKAVIGEDPLAEFRGKYKTEAGAARKMRANGCKTVKDVFESYLQLEPVNRLSARRGDVGVMLINDEYVAGFICGSGFAVKQPHGLAFFPVTDIEQAYKVGL</sequence>
<organism evidence="2 3">
    <name type="scientific">Brucella cytisi</name>
    <dbReference type="NCBI Taxonomy" id="407152"/>
    <lineage>
        <taxon>Bacteria</taxon>
        <taxon>Pseudomonadati</taxon>
        <taxon>Pseudomonadota</taxon>
        <taxon>Alphaproteobacteria</taxon>
        <taxon>Hyphomicrobiales</taxon>
        <taxon>Brucellaceae</taxon>
        <taxon>Brucella/Ochrobactrum group</taxon>
        <taxon>Brucella</taxon>
    </lineage>
</organism>
<feature type="domain" description="DUF6950" evidence="1">
    <location>
        <begin position="10"/>
        <end position="143"/>
    </location>
</feature>
<evidence type="ECO:0000313" key="2">
    <source>
        <dbReference type="EMBL" id="OIS91923.1"/>
    </source>
</evidence>
<dbReference type="Proteomes" id="UP000182985">
    <property type="component" value="Unassembled WGS sequence"/>
</dbReference>
<dbReference type="InterPro" id="IPR053802">
    <property type="entry name" value="DUF6950"/>
</dbReference>
<dbReference type="RefSeq" id="WP_071633020.1">
    <property type="nucleotide sequence ID" value="NZ_MOEC01000021.1"/>
</dbReference>
<evidence type="ECO:0000259" key="1">
    <source>
        <dbReference type="Pfam" id="PF22262"/>
    </source>
</evidence>
<gene>
    <name evidence="2" type="ORF">BLA27_18580</name>
</gene>
<dbReference type="AlphaFoldDB" id="A0A1J6HHQ4"/>
<evidence type="ECO:0000313" key="3">
    <source>
        <dbReference type="Proteomes" id="UP000182985"/>
    </source>
</evidence>
<accession>A0A1J6HHQ4</accession>